<dbReference type="InterPro" id="IPR035500">
    <property type="entry name" value="NHR-like_dom_sf"/>
</dbReference>
<feature type="domain" description="NR LBD" evidence="4">
    <location>
        <begin position="33"/>
        <end position="189"/>
    </location>
</feature>
<name>A0A914E7C4_9BILA</name>
<accession>A0A914E7C4</accession>
<reference evidence="6" key="1">
    <citation type="submission" date="2022-11" db="UniProtKB">
        <authorList>
            <consortium name="WormBaseParasite"/>
        </authorList>
    </citation>
    <scope>IDENTIFICATION</scope>
</reference>
<evidence type="ECO:0000256" key="2">
    <source>
        <dbReference type="ARBA" id="ARBA00023163"/>
    </source>
</evidence>
<dbReference type="InterPro" id="IPR000536">
    <property type="entry name" value="Nucl_hrmn_rcpt_lig-bd"/>
</dbReference>
<dbReference type="Pfam" id="PF00104">
    <property type="entry name" value="Hormone_recep"/>
    <property type="match status" value="1"/>
</dbReference>
<keyword evidence="2" id="KW-0804">Transcription</keyword>
<dbReference type="Gene3D" id="1.10.565.10">
    <property type="entry name" value="Retinoid X Receptor"/>
    <property type="match status" value="1"/>
</dbReference>
<dbReference type="AlphaFoldDB" id="A0A914E7C4"/>
<evidence type="ECO:0000313" key="6">
    <source>
        <dbReference type="WBParaSite" id="ACRNAN_scaffold608.g26465.t2"/>
    </source>
</evidence>
<evidence type="ECO:0000256" key="1">
    <source>
        <dbReference type="ARBA" id="ARBA00023015"/>
    </source>
</evidence>
<dbReference type="WBParaSite" id="ACRNAN_scaffold608.g26465.t2">
    <property type="protein sequence ID" value="ACRNAN_scaffold608.g26465.t2"/>
    <property type="gene ID" value="ACRNAN_scaffold608.g26465"/>
</dbReference>
<protein>
    <submittedName>
        <fullName evidence="6">NR LBD domain-containing protein</fullName>
    </submittedName>
</protein>
<dbReference type="Proteomes" id="UP000887540">
    <property type="component" value="Unplaced"/>
</dbReference>
<evidence type="ECO:0000259" key="4">
    <source>
        <dbReference type="Pfam" id="PF00104"/>
    </source>
</evidence>
<evidence type="ECO:0000256" key="3">
    <source>
        <dbReference type="ARBA" id="ARBA00023170"/>
    </source>
</evidence>
<evidence type="ECO:0000313" key="5">
    <source>
        <dbReference type="Proteomes" id="UP000887540"/>
    </source>
</evidence>
<keyword evidence="1" id="KW-0805">Transcription regulation</keyword>
<sequence>MTRISVAEFRVLAVFLESTGISSIVPMVDLPRLYKETTGMWILLEMGLATIRHGGLSSNLVYFIDETSRELNEDKLVDFYRVCPWGKNLDVCAKVECDFFHDYFNFLKQIYHYRLDENEIAVLIQLLLVGIATKISSDKLKTETYANLYIKRLFNALHQYYITNNKDYALQIGSMVTLLGELKRLTYSAEHMKTIFQLNQIWIPLETEFGPQMNAQHVDTPVEGIKSAVELHNL</sequence>
<keyword evidence="5" id="KW-1185">Reference proteome</keyword>
<proteinExistence type="predicted"/>
<dbReference type="SUPFAM" id="SSF48508">
    <property type="entry name" value="Nuclear receptor ligand-binding domain"/>
    <property type="match status" value="1"/>
</dbReference>
<organism evidence="5 6">
    <name type="scientific">Acrobeloides nanus</name>
    <dbReference type="NCBI Taxonomy" id="290746"/>
    <lineage>
        <taxon>Eukaryota</taxon>
        <taxon>Metazoa</taxon>
        <taxon>Ecdysozoa</taxon>
        <taxon>Nematoda</taxon>
        <taxon>Chromadorea</taxon>
        <taxon>Rhabditida</taxon>
        <taxon>Tylenchina</taxon>
        <taxon>Cephalobomorpha</taxon>
        <taxon>Cephaloboidea</taxon>
        <taxon>Cephalobidae</taxon>
        <taxon>Acrobeloides</taxon>
    </lineage>
</organism>
<keyword evidence="3" id="KW-0675">Receptor</keyword>